<keyword evidence="2" id="KW-1185">Reference proteome</keyword>
<dbReference type="Proteomes" id="UP000053240">
    <property type="component" value="Unassembled WGS sequence"/>
</dbReference>
<proteinExistence type="predicted"/>
<reference evidence="1 2" key="1">
    <citation type="journal article" date="2015" name="Nat. Commun.">
        <title>Outbred genome sequencing and CRISPR/Cas9 gene editing in butterflies.</title>
        <authorList>
            <person name="Li X."/>
            <person name="Fan D."/>
            <person name="Zhang W."/>
            <person name="Liu G."/>
            <person name="Zhang L."/>
            <person name="Zhao L."/>
            <person name="Fang X."/>
            <person name="Chen L."/>
            <person name="Dong Y."/>
            <person name="Chen Y."/>
            <person name="Ding Y."/>
            <person name="Zhao R."/>
            <person name="Feng M."/>
            <person name="Zhu Y."/>
            <person name="Feng Y."/>
            <person name="Jiang X."/>
            <person name="Zhu D."/>
            <person name="Xiang H."/>
            <person name="Feng X."/>
            <person name="Li S."/>
            <person name="Wang J."/>
            <person name="Zhang G."/>
            <person name="Kronforst M.R."/>
            <person name="Wang W."/>
        </authorList>
    </citation>
    <scope>NUCLEOTIDE SEQUENCE [LARGE SCALE GENOMIC DNA]</scope>
    <source>
        <strain evidence="1">Ya'a_city_454_Pm</strain>
        <tissue evidence="1">Whole body</tissue>
    </source>
</reference>
<protein>
    <submittedName>
        <fullName evidence="1">Uncharacterized protein</fullName>
    </submittedName>
</protein>
<organism evidence="1 2">
    <name type="scientific">Papilio machaon</name>
    <name type="common">Old World swallowtail butterfly</name>
    <dbReference type="NCBI Taxonomy" id="76193"/>
    <lineage>
        <taxon>Eukaryota</taxon>
        <taxon>Metazoa</taxon>
        <taxon>Ecdysozoa</taxon>
        <taxon>Arthropoda</taxon>
        <taxon>Hexapoda</taxon>
        <taxon>Insecta</taxon>
        <taxon>Pterygota</taxon>
        <taxon>Neoptera</taxon>
        <taxon>Endopterygota</taxon>
        <taxon>Lepidoptera</taxon>
        <taxon>Glossata</taxon>
        <taxon>Ditrysia</taxon>
        <taxon>Papilionoidea</taxon>
        <taxon>Papilionidae</taxon>
        <taxon>Papilioninae</taxon>
        <taxon>Papilio</taxon>
    </lineage>
</organism>
<dbReference type="EMBL" id="KQ461110">
    <property type="protein sequence ID" value="KPJ08959.1"/>
    <property type="molecule type" value="Genomic_DNA"/>
</dbReference>
<evidence type="ECO:0000313" key="2">
    <source>
        <dbReference type="Proteomes" id="UP000053240"/>
    </source>
</evidence>
<name>A0A0N0PB86_PAPMA</name>
<evidence type="ECO:0000313" key="1">
    <source>
        <dbReference type="EMBL" id="KPJ08959.1"/>
    </source>
</evidence>
<sequence length="119" mass="12906">MEIAKLKPQLTQSSSIAIVNARAAFGSNRTNVSRLYQNLLVSSICSAAFGNDDFPRRNYLFENLGTTVRFEKRRNNDKVVAWWRAPGFWSCRLGPLEALVSAVALAERGAGSGAGGAVT</sequence>
<gene>
    <name evidence="1" type="ORF">RR48_01036</name>
</gene>
<dbReference type="AlphaFoldDB" id="A0A0N0PB86"/>
<dbReference type="InParanoid" id="A0A0N0PB86"/>
<accession>A0A0N0PB86</accession>